<evidence type="ECO:0000256" key="2">
    <source>
        <dbReference type="ARBA" id="ARBA00005680"/>
    </source>
</evidence>
<name>A0A8S3YXM8_9EUPU</name>
<evidence type="ECO:0000256" key="7">
    <source>
        <dbReference type="ARBA" id="ARBA00023157"/>
    </source>
</evidence>
<feature type="domain" description="Glycosyltransferase 2-like" evidence="9">
    <location>
        <begin position="166"/>
        <end position="294"/>
    </location>
</feature>
<dbReference type="Gene3D" id="3.90.550.10">
    <property type="entry name" value="Spore Coat Polysaccharide Biosynthesis Protein SpsA, Chain A"/>
    <property type="match status" value="1"/>
</dbReference>
<comment type="subcellular location">
    <subcellularLocation>
        <location evidence="8">Endomembrane system</location>
        <topology evidence="8">Single-pass membrane protein</topology>
    </subcellularLocation>
    <subcellularLocation>
        <location evidence="1">Membrane</location>
        <topology evidence="1">Single-pass type II membrane protein</topology>
    </subcellularLocation>
</comment>
<keyword evidence="5" id="KW-1133">Transmembrane helix</keyword>
<proteinExistence type="inferred from homology"/>
<evidence type="ECO:0000256" key="5">
    <source>
        <dbReference type="ARBA" id="ARBA00022989"/>
    </source>
</evidence>
<accession>A0A8S3YXM8</accession>
<evidence type="ECO:0000313" key="10">
    <source>
        <dbReference type="EMBL" id="CAG5121704.1"/>
    </source>
</evidence>
<dbReference type="Pfam" id="PF00535">
    <property type="entry name" value="Glycos_transf_2"/>
    <property type="match status" value="1"/>
</dbReference>
<dbReference type="OrthoDB" id="6148090at2759"/>
<evidence type="ECO:0000259" key="9">
    <source>
        <dbReference type="Pfam" id="PF00535"/>
    </source>
</evidence>
<reference evidence="10" key="1">
    <citation type="submission" date="2021-04" db="EMBL/GenBank/DDBJ databases">
        <authorList>
            <consortium name="Molecular Ecology Group"/>
        </authorList>
    </citation>
    <scope>NUCLEOTIDE SEQUENCE</scope>
</reference>
<dbReference type="GO" id="GO:0016020">
    <property type="term" value="C:membrane"/>
    <property type="evidence" value="ECO:0007669"/>
    <property type="project" value="UniProtKB-SubCell"/>
</dbReference>
<evidence type="ECO:0000256" key="1">
    <source>
        <dbReference type="ARBA" id="ARBA00004606"/>
    </source>
</evidence>
<sequence>MRRLTLIETLLLGRMASMTVTEIIMSHTHRNTIKSMEKLADQIQFQPEAHLKDEVVGDSSKGQVEHKVEIINDDCTEVSKTKTYGNVTFPEFIAFGKPGDPGENGYGFSFKRNTLTELQKKQKEENFKVHYFDEWISKKIAVHRRLPDNRPQECKKVANTSLPSVSVLIVFYNEAWTTLLRTIHSILDRTSDHLLKEIILLDDFSNMDHLKEPLEVYVQPLPKVRLFRAKERLGLIRARNAVFDHASGEVVVFLDSHVECFPGWLEPLLAPIHADNKAVTFPLIEFLSATTFAVGMNNGPSHTGGLRLSSLSFDWLYSRVSPGVDNHKNKPSPTMPGGLYAISRDFFRQLGKYDPGMDIWGAENLEISFKVWMCGGSILLVPCSHVGHVFRGMNPALRDSGRGMTLKNAVRVSEVWMDQYKHFFYEKIVYNIPDYGNVSSRVQLRDSLQCHDFGWYVENVYPELKTDMDINSVYAGQ</sequence>
<evidence type="ECO:0000256" key="3">
    <source>
        <dbReference type="ARBA" id="ARBA00022692"/>
    </source>
</evidence>
<comment type="caution">
    <text evidence="10">The sequence shown here is derived from an EMBL/GenBank/DDBJ whole genome shotgun (WGS) entry which is preliminary data.</text>
</comment>
<dbReference type="InterPro" id="IPR045885">
    <property type="entry name" value="GalNAc-T"/>
</dbReference>
<dbReference type="GO" id="GO:0005794">
    <property type="term" value="C:Golgi apparatus"/>
    <property type="evidence" value="ECO:0007669"/>
    <property type="project" value="TreeGrafter"/>
</dbReference>
<keyword evidence="11" id="KW-1185">Reference proteome</keyword>
<dbReference type="GO" id="GO:0004653">
    <property type="term" value="F:polypeptide N-acetylgalactosaminyltransferase activity"/>
    <property type="evidence" value="ECO:0007669"/>
    <property type="project" value="TreeGrafter"/>
</dbReference>
<keyword evidence="3" id="KW-0812">Transmembrane</keyword>
<protein>
    <recommendedName>
        <fullName evidence="9">Glycosyltransferase 2-like domain-containing protein</fullName>
    </recommendedName>
</protein>
<evidence type="ECO:0000256" key="6">
    <source>
        <dbReference type="ARBA" id="ARBA00023136"/>
    </source>
</evidence>
<organism evidence="10 11">
    <name type="scientific">Candidula unifasciata</name>
    <dbReference type="NCBI Taxonomy" id="100452"/>
    <lineage>
        <taxon>Eukaryota</taxon>
        <taxon>Metazoa</taxon>
        <taxon>Spiralia</taxon>
        <taxon>Lophotrochozoa</taxon>
        <taxon>Mollusca</taxon>
        <taxon>Gastropoda</taxon>
        <taxon>Heterobranchia</taxon>
        <taxon>Euthyneura</taxon>
        <taxon>Panpulmonata</taxon>
        <taxon>Eupulmonata</taxon>
        <taxon>Stylommatophora</taxon>
        <taxon>Helicina</taxon>
        <taxon>Helicoidea</taxon>
        <taxon>Geomitridae</taxon>
        <taxon>Candidula</taxon>
    </lineage>
</organism>
<dbReference type="EMBL" id="CAJHNH020001143">
    <property type="protein sequence ID" value="CAG5121704.1"/>
    <property type="molecule type" value="Genomic_DNA"/>
</dbReference>
<evidence type="ECO:0000313" key="11">
    <source>
        <dbReference type="Proteomes" id="UP000678393"/>
    </source>
</evidence>
<feature type="non-terminal residue" evidence="10">
    <location>
        <position position="477"/>
    </location>
</feature>
<dbReference type="InterPro" id="IPR029044">
    <property type="entry name" value="Nucleotide-diphossugar_trans"/>
</dbReference>
<dbReference type="InterPro" id="IPR001173">
    <property type="entry name" value="Glyco_trans_2-like"/>
</dbReference>
<dbReference type="AlphaFoldDB" id="A0A8S3YXM8"/>
<gene>
    <name evidence="10" type="ORF">CUNI_LOCUS7262</name>
</gene>
<dbReference type="Proteomes" id="UP000678393">
    <property type="component" value="Unassembled WGS sequence"/>
</dbReference>
<dbReference type="PANTHER" id="PTHR11675">
    <property type="entry name" value="N-ACETYLGALACTOSAMINYLTRANSFERASE"/>
    <property type="match status" value="1"/>
</dbReference>
<dbReference type="CDD" id="cd02510">
    <property type="entry name" value="pp-GalNAc-T"/>
    <property type="match status" value="1"/>
</dbReference>
<comment type="similarity">
    <text evidence="2">Belongs to the glycosyltransferase 2 family. GalNAc-T subfamily.</text>
</comment>
<keyword evidence="4" id="KW-0735">Signal-anchor</keyword>
<keyword evidence="7" id="KW-1015">Disulfide bond</keyword>
<evidence type="ECO:0000256" key="8">
    <source>
        <dbReference type="ARBA" id="ARBA00037847"/>
    </source>
</evidence>
<dbReference type="SUPFAM" id="SSF53448">
    <property type="entry name" value="Nucleotide-diphospho-sugar transferases"/>
    <property type="match status" value="1"/>
</dbReference>
<dbReference type="GO" id="GO:0006493">
    <property type="term" value="P:protein O-linked glycosylation"/>
    <property type="evidence" value="ECO:0007669"/>
    <property type="project" value="TreeGrafter"/>
</dbReference>
<dbReference type="PANTHER" id="PTHR11675:SF126">
    <property type="entry name" value="RICIN B LECTIN DOMAIN-CONTAINING PROTEIN"/>
    <property type="match status" value="1"/>
</dbReference>
<evidence type="ECO:0000256" key="4">
    <source>
        <dbReference type="ARBA" id="ARBA00022968"/>
    </source>
</evidence>
<keyword evidence="6" id="KW-0472">Membrane</keyword>